<proteinExistence type="predicted"/>
<keyword evidence="3" id="KW-1185">Reference proteome</keyword>
<dbReference type="AlphaFoldDB" id="A0A2T6BQ41"/>
<feature type="transmembrane region" description="Helical" evidence="1">
    <location>
        <begin position="75"/>
        <end position="95"/>
    </location>
</feature>
<feature type="transmembrane region" description="Helical" evidence="1">
    <location>
        <begin position="107"/>
        <end position="126"/>
    </location>
</feature>
<evidence type="ECO:0000313" key="3">
    <source>
        <dbReference type="Proteomes" id="UP000244240"/>
    </source>
</evidence>
<feature type="transmembrane region" description="Helical" evidence="1">
    <location>
        <begin position="135"/>
        <end position="153"/>
    </location>
</feature>
<keyword evidence="1" id="KW-0812">Transmembrane</keyword>
<feature type="transmembrane region" description="Helical" evidence="1">
    <location>
        <begin position="43"/>
        <end position="63"/>
    </location>
</feature>
<dbReference type="Proteomes" id="UP000244240">
    <property type="component" value="Unassembled WGS sequence"/>
</dbReference>
<dbReference type="EMBL" id="QBKR01000018">
    <property type="protein sequence ID" value="PTX58220.1"/>
    <property type="molecule type" value="Genomic_DNA"/>
</dbReference>
<evidence type="ECO:0000256" key="1">
    <source>
        <dbReference type="SAM" id="Phobius"/>
    </source>
</evidence>
<dbReference type="GO" id="GO:0045881">
    <property type="term" value="P:positive regulation of sporulation resulting in formation of a cellular spore"/>
    <property type="evidence" value="ECO:0007669"/>
    <property type="project" value="InterPro"/>
</dbReference>
<keyword evidence="1" id="KW-1133">Transmembrane helix</keyword>
<accession>A0A2T6BQ41</accession>
<sequence length="202" mass="22046">MTIRKLFFLFWTTLAVGTVTAPLAGLAVEGVFGPLGLDLVRRLWAGVMFGAVAQMGFFAYMVFNMVAKGFLRNPAVYQGMQLLLTLVILIQTWMVSGANSGTMQVGAGPWVLPLTIFFVGVVVAWFKARATQSSAFIPALFFMVAATVLEAIPSLEQRSFPMIMLMVLTLLACNAWQIMQLHRLLGSSEPSKQKSQTSRSGS</sequence>
<feature type="transmembrane region" description="Helical" evidence="1">
    <location>
        <begin position="159"/>
        <end position="179"/>
    </location>
</feature>
<dbReference type="InterPro" id="IPR024164">
    <property type="entry name" value="KinB-signalling_activ"/>
</dbReference>
<dbReference type="RefSeq" id="WP_170109645.1">
    <property type="nucleotide sequence ID" value="NZ_QBKR01000018.1"/>
</dbReference>
<dbReference type="SMART" id="SM01251">
    <property type="entry name" value="KbaA"/>
    <property type="match status" value="1"/>
</dbReference>
<organism evidence="2 3">
    <name type="scientific">Melghirimyces profundicolus</name>
    <dbReference type="NCBI Taxonomy" id="1242148"/>
    <lineage>
        <taxon>Bacteria</taxon>
        <taxon>Bacillati</taxon>
        <taxon>Bacillota</taxon>
        <taxon>Bacilli</taxon>
        <taxon>Bacillales</taxon>
        <taxon>Thermoactinomycetaceae</taxon>
        <taxon>Melghirimyces</taxon>
    </lineage>
</organism>
<evidence type="ECO:0000313" key="2">
    <source>
        <dbReference type="EMBL" id="PTX58220.1"/>
    </source>
</evidence>
<reference evidence="2 3" key="1">
    <citation type="submission" date="2018-04" db="EMBL/GenBank/DDBJ databases">
        <title>Genomic Encyclopedia of Archaeal and Bacterial Type Strains, Phase II (KMG-II): from individual species to whole genera.</title>
        <authorList>
            <person name="Goeker M."/>
        </authorList>
    </citation>
    <scope>NUCLEOTIDE SEQUENCE [LARGE SCALE GENOMIC DNA]</scope>
    <source>
        <strain evidence="2 3">DSM 45787</strain>
    </source>
</reference>
<keyword evidence="1" id="KW-0472">Membrane</keyword>
<protein>
    <submittedName>
        <fullName evidence="2">KinB signaling pathway activation protein</fullName>
    </submittedName>
</protein>
<dbReference type="Pfam" id="PF14089">
    <property type="entry name" value="KbaA"/>
    <property type="match status" value="1"/>
</dbReference>
<gene>
    <name evidence="2" type="ORF">C8P63_11894</name>
</gene>
<comment type="caution">
    <text evidence="2">The sequence shown here is derived from an EMBL/GenBank/DDBJ whole genome shotgun (WGS) entry which is preliminary data.</text>
</comment>
<name>A0A2T6BQ41_9BACL</name>